<dbReference type="AlphaFoldDB" id="A0A5C3P6W2"/>
<reference evidence="2 3" key="1">
    <citation type="journal article" date="2019" name="Nat. Ecol. Evol.">
        <title>Megaphylogeny resolves global patterns of mushroom evolution.</title>
        <authorList>
            <person name="Varga T."/>
            <person name="Krizsan K."/>
            <person name="Foldi C."/>
            <person name="Dima B."/>
            <person name="Sanchez-Garcia M."/>
            <person name="Sanchez-Ramirez S."/>
            <person name="Szollosi G.J."/>
            <person name="Szarkandi J.G."/>
            <person name="Papp V."/>
            <person name="Albert L."/>
            <person name="Andreopoulos W."/>
            <person name="Angelini C."/>
            <person name="Antonin V."/>
            <person name="Barry K.W."/>
            <person name="Bougher N.L."/>
            <person name="Buchanan P."/>
            <person name="Buyck B."/>
            <person name="Bense V."/>
            <person name="Catcheside P."/>
            <person name="Chovatia M."/>
            <person name="Cooper J."/>
            <person name="Damon W."/>
            <person name="Desjardin D."/>
            <person name="Finy P."/>
            <person name="Geml J."/>
            <person name="Haridas S."/>
            <person name="Hughes K."/>
            <person name="Justo A."/>
            <person name="Karasinski D."/>
            <person name="Kautmanova I."/>
            <person name="Kiss B."/>
            <person name="Kocsube S."/>
            <person name="Kotiranta H."/>
            <person name="LaButti K.M."/>
            <person name="Lechner B.E."/>
            <person name="Liimatainen K."/>
            <person name="Lipzen A."/>
            <person name="Lukacs Z."/>
            <person name="Mihaltcheva S."/>
            <person name="Morgado L.N."/>
            <person name="Niskanen T."/>
            <person name="Noordeloos M.E."/>
            <person name="Ohm R.A."/>
            <person name="Ortiz-Santana B."/>
            <person name="Ovrebo C."/>
            <person name="Racz N."/>
            <person name="Riley R."/>
            <person name="Savchenko A."/>
            <person name="Shiryaev A."/>
            <person name="Soop K."/>
            <person name="Spirin V."/>
            <person name="Szebenyi C."/>
            <person name="Tomsovsky M."/>
            <person name="Tulloss R.E."/>
            <person name="Uehling J."/>
            <person name="Grigoriev I.V."/>
            <person name="Vagvolgyi C."/>
            <person name="Papp T."/>
            <person name="Martin F.M."/>
            <person name="Miettinen O."/>
            <person name="Hibbett D.S."/>
            <person name="Nagy L.G."/>
        </authorList>
    </citation>
    <scope>NUCLEOTIDE SEQUENCE [LARGE SCALE GENOMIC DNA]</scope>
    <source>
        <strain evidence="2 3">HHB13444</strain>
    </source>
</reference>
<feature type="region of interest" description="Disordered" evidence="1">
    <location>
        <begin position="649"/>
        <end position="694"/>
    </location>
</feature>
<dbReference type="Proteomes" id="UP000308197">
    <property type="component" value="Unassembled WGS sequence"/>
</dbReference>
<evidence type="ECO:0000256" key="1">
    <source>
        <dbReference type="SAM" id="MobiDB-lite"/>
    </source>
</evidence>
<dbReference type="EMBL" id="ML211256">
    <property type="protein sequence ID" value="TFK85395.1"/>
    <property type="molecule type" value="Genomic_DNA"/>
</dbReference>
<keyword evidence="3" id="KW-1185">Reference proteome</keyword>
<organism evidence="2 3">
    <name type="scientific">Polyporus arcularius HHB13444</name>
    <dbReference type="NCBI Taxonomy" id="1314778"/>
    <lineage>
        <taxon>Eukaryota</taxon>
        <taxon>Fungi</taxon>
        <taxon>Dikarya</taxon>
        <taxon>Basidiomycota</taxon>
        <taxon>Agaricomycotina</taxon>
        <taxon>Agaricomycetes</taxon>
        <taxon>Polyporales</taxon>
        <taxon>Polyporaceae</taxon>
        <taxon>Polyporus</taxon>
    </lineage>
</organism>
<dbReference type="STRING" id="1314778.A0A5C3P6W2"/>
<feature type="compositionally biased region" description="Basic and acidic residues" evidence="1">
    <location>
        <begin position="676"/>
        <end position="687"/>
    </location>
</feature>
<evidence type="ECO:0000313" key="2">
    <source>
        <dbReference type="EMBL" id="TFK85395.1"/>
    </source>
</evidence>
<dbReference type="PANTHER" id="PTHR33266">
    <property type="entry name" value="CHROMOSOME 15, WHOLE GENOME SHOTGUN SEQUENCE"/>
    <property type="match status" value="1"/>
</dbReference>
<accession>A0A5C3P6W2</accession>
<evidence type="ECO:0000313" key="3">
    <source>
        <dbReference type="Proteomes" id="UP000308197"/>
    </source>
</evidence>
<feature type="compositionally biased region" description="Acidic residues" evidence="1">
    <location>
        <begin position="658"/>
        <end position="675"/>
    </location>
</feature>
<dbReference type="PANTHER" id="PTHR33266:SF1">
    <property type="entry name" value="F-BOX DOMAIN-CONTAINING PROTEIN"/>
    <property type="match status" value="1"/>
</dbReference>
<proteinExistence type="predicted"/>
<gene>
    <name evidence="2" type="ORF">K466DRAFT_190209</name>
</gene>
<dbReference type="InParanoid" id="A0A5C3P6W2"/>
<name>A0A5C3P6W2_9APHY</name>
<protein>
    <submittedName>
        <fullName evidence="2">Uncharacterized protein</fullName>
    </submittedName>
</protein>
<sequence>MSEGMQYGQHGQYRRDFYSDVCNRADEILARKSLDSAPSRIVHGGSATGIVDVPEGGQKMTVETTARALTEHLLSKVPGGTKSSHSNLLVIVSFDEAQMLDEVDTKTTDITWTLFAEVRRCLRIIRELPISALFLSTVGKLEQFSPPPQLGSSARIVQTVLRPFEPIVVTPLDVLAQRITGKVWTLEEVASTYHMVHLGRPLFAAMYDAAKDDTSRQRILTLAGQKLFKSSTAAPVSMEDRPGLACLAVRIPIEFNRVPLSDYLRPEDVNMERSLVADHMRILLYAGIGFTPVITTSVSEPFLAEAAYLAMVSKWKDGEANAPTEYAGLKPFHLFATYIHCSLLDLGPRGEVATALLLLYARDCATTIHLGDGEPFPGASPKSPPACDDQHDGALLRRIITVSQLLRSLFGDSHFNAFASSLPRAYQSAEDSKTPLGDAFKDGFVYFNHFIKVQSFDVVNQEYLLLAITRGAAIICADNHPGIDILIPVLMGNVLKKEKVTAILCQARNSRHYGAKVQYSVFANMNPYRCGLFASDVEDPPPVLRIVFALASKTSAVNQPSEGQRRSPRTKKSKNARFTAYEIWCAGASHETFAVVQGEEVESLATLLNTLRGPRDVLSQKAYSEEVRSALRKMQPLVSTHPDNIVQFADPPSKEEYPIAEDADEDTVDTAAEEEQVSHLDIERPLEVRSPIYE</sequence>